<evidence type="ECO:0000256" key="1">
    <source>
        <dbReference type="ARBA" id="ARBA00004128"/>
    </source>
</evidence>
<evidence type="ECO:0000313" key="14">
    <source>
        <dbReference type="EMBL" id="PHJ22762.1"/>
    </source>
</evidence>
<feature type="domain" description="ABC transmembrane type-1" evidence="13">
    <location>
        <begin position="328"/>
        <end position="680"/>
    </location>
</feature>
<dbReference type="InterPro" id="IPR003593">
    <property type="entry name" value="AAA+_ATPase"/>
</dbReference>
<dbReference type="Proteomes" id="UP000221165">
    <property type="component" value="Unassembled WGS sequence"/>
</dbReference>
<organism evidence="14 15">
    <name type="scientific">Cystoisospora suis</name>
    <dbReference type="NCBI Taxonomy" id="483139"/>
    <lineage>
        <taxon>Eukaryota</taxon>
        <taxon>Sar</taxon>
        <taxon>Alveolata</taxon>
        <taxon>Apicomplexa</taxon>
        <taxon>Conoidasida</taxon>
        <taxon>Coccidia</taxon>
        <taxon>Eucoccidiorida</taxon>
        <taxon>Eimeriorina</taxon>
        <taxon>Sarcocystidae</taxon>
        <taxon>Cystoisospora</taxon>
    </lineage>
</organism>
<dbReference type="GO" id="GO:0016887">
    <property type="term" value="F:ATP hydrolysis activity"/>
    <property type="evidence" value="ECO:0007669"/>
    <property type="project" value="InterPro"/>
</dbReference>
<keyword evidence="7" id="KW-0067">ATP-binding</keyword>
<feature type="compositionally biased region" description="Low complexity" evidence="10">
    <location>
        <begin position="837"/>
        <end position="850"/>
    </location>
</feature>
<keyword evidence="4 11" id="KW-0812">Transmembrane</keyword>
<dbReference type="GO" id="GO:0000323">
    <property type="term" value="C:lytic vacuole"/>
    <property type="evidence" value="ECO:0007669"/>
    <property type="project" value="UniProtKB-ARBA"/>
</dbReference>
<evidence type="ECO:0000256" key="3">
    <source>
        <dbReference type="ARBA" id="ARBA00022554"/>
    </source>
</evidence>
<feature type="region of interest" description="Disordered" evidence="10">
    <location>
        <begin position="833"/>
        <end position="852"/>
    </location>
</feature>
<feature type="compositionally biased region" description="Basic and acidic residues" evidence="10">
    <location>
        <begin position="1271"/>
        <end position="1280"/>
    </location>
</feature>
<proteinExistence type="predicted"/>
<feature type="domain" description="ABC transporter" evidence="12">
    <location>
        <begin position="1840"/>
        <end position="2247"/>
    </location>
</feature>
<evidence type="ECO:0000256" key="10">
    <source>
        <dbReference type="SAM" id="MobiDB-lite"/>
    </source>
</evidence>
<feature type="compositionally biased region" description="Basic and acidic residues" evidence="10">
    <location>
        <begin position="1123"/>
        <end position="1141"/>
    </location>
</feature>
<feature type="region of interest" description="Disordered" evidence="10">
    <location>
        <begin position="431"/>
        <end position="490"/>
    </location>
</feature>
<evidence type="ECO:0000256" key="2">
    <source>
        <dbReference type="ARBA" id="ARBA00022448"/>
    </source>
</evidence>
<gene>
    <name evidence="14" type="ORF">CSUI_003388</name>
</gene>
<feature type="region of interest" description="Disordered" evidence="10">
    <location>
        <begin position="701"/>
        <end position="807"/>
    </location>
</feature>
<evidence type="ECO:0000256" key="5">
    <source>
        <dbReference type="ARBA" id="ARBA00022737"/>
    </source>
</evidence>
<reference evidence="14 15" key="1">
    <citation type="journal article" date="2017" name="Int. J. Parasitol.">
        <title>The genome of the protozoan parasite Cystoisospora suis and a reverse vaccinology approach to identify vaccine candidates.</title>
        <authorList>
            <person name="Palmieri N."/>
            <person name="Shrestha A."/>
            <person name="Ruttkowski B."/>
            <person name="Beck T."/>
            <person name="Vogl C."/>
            <person name="Tomley F."/>
            <person name="Blake D.P."/>
            <person name="Joachim A."/>
        </authorList>
    </citation>
    <scope>NUCLEOTIDE SEQUENCE [LARGE SCALE GENOMIC DNA]</scope>
    <source>
        <strain evidence="14 15">Wien I</strain>
    </source>
</reference>
<dbReference type="InterPro" id="IPR011527">
    <property type="entry name" value="ABC1_TM_dom"/>
</dbReference>
<evidence type="ECO:0000256" key="8">
    <source>
        <dbReference type="ARBA" id="ARBA00022989"/>
    </source>
</evidence>
<keyword evidence="9 11" id="KW-0472">Membrane</keyword>
<dbReference type="GO" id="GO:0140359">
    <property type="term" value="F:ABC-type transporter activity"/>
    <property type="evidence" value="ECO:0007669"/>
    <property type="project" value="InterPro"/>
</dbReference>
<feature type="transmembrane region" description="Helical" evidence="11">
    <location>
        <begin position="1425"/>
        <end position="1446"/>
    </location>
</feature>
<feature type="transmembrane region" description="Helical" evidence="11">
    <location>
        <begin position="538"/>
        <end position="558"/>
    </location>
</feature>
<dbReference type="FunFam" id="1.20.1560.10:FF:000020">
    <property type="entry name" value="ABC metal ion transporter"/>
    <property type="match status" value="1"/>
</dbReference>
<evidence type="ECO:0000256" key="4">
    <source>
        <dbReference type="ARBA" id="ARBA00022692"/>
    </source>
</evidence>
<dbReference type="InterPro" id="IPR027417">
    <property type="entry name" value="P-loop_NTPase"/>
</dbReference>
<accession>A0A2C6L565</accession>
<dbReference type="FunFam" id="1.20.1560.10:FF:000010">
    <property type="entry name" value="Multidrug resistance-associated ABC transporter"/>
    <property type="match status" value="1"/>
</dbReference>
<feature type="domain" description="ABC transmembrane type-1" evidence="13">
    <location>
        <begin position="1353"/>
        <end position="1635"/>
    </location>
</feature>
<dbReference type="OrthoDB" id="6500128at2759"/>
<keyword evidence="15" id="KW-1185">Reference proteome</keyword>
<dbReference type="PANTHER" id="PTHR24223">
    <property type="entry name" value="ATP-BINDING CASSETTE SUB-FAMILY C"/>
    <property type="match status" value="1"/>
</dbReference>
<dbReference type="CDD" id="cd18579">
    <property type="entry name" value="ABC_6TM_ABCC_D1"/>
    <property type="match status" value="1"/>
</dbReference>
<evidence type="ECO:0000256" key="11">
    <source>
        <dbReference type="SAM" id="Phobius"/>
    </source>
</evidence>
<feature type="region of interest" description="Disordered" evidence="10">
    <location>
        <begin position="1"/>
        <end position="165"/>
    </location>
</feature>
<comment type="caution">
    <text evidence="14">The sequence shown here is derived from an EMBL/GenBank/DDBJ whole genome shotgun (WGS) entry which is preliminary data.</text>
</comment>
<dbReference type="PROSITE" id="PS50929">
    <property type="entry name" value="ABC_TM1F"/>
    <property type="match status" value="2"/>
</dbReference>
<sequence>VLHPSSSSSSHTVPLVHSTASSTSHGEGGRSFLSSSLVGVTTRRRRRRGHEGDAREAGGKSREGEEFLGEDEEEKVFSSYGDKQSVKNSQETRRRRRLFYTREEEKKKKREKTGDENEDASSSSFSMDEEEEKDEDLETAFVSERKKTREDGDEEEEEEEEEECIELIPEVKASLLSRLTFSWLSSLVAKGKRQSLHYRDLFRLPSWDRSKYLGDSLDSAWREEVESKRHPAFPFTPPPPPSFSSSSSFSYETYQRYFTPHPLQRGGEEEAEKRENRMVPGGLTVDENSSSLHFPTSFQHREADINRRRRGEPSLARVLIHFYGWSCLVPAVLKAAYDLLLFVGPLMLHTIITFLGECQKSDHPEERLLEGLSYAGCLFFSNGIQSFLLHQYFHRQITLGMRIRVAVASLIYRKSLRLTPGVAVSATPLKDTSTSSLHTSTTSSSLSSKLSSSSSSSALSSDKSKKSAASSSSSSSHSNSSRGGSREVTSATSTGQIVNLMSVDAQRLQDLMAYIHILWSAPLQITIALALLFRQVGIAALGGLGVMMVGVPITGYLARRVKRLQSHIMGVRDERTKVLGEFLSSMKIIKLYAWENSFASRISCVRLRELSVLWRYQVTYILTRLQWLGMPLGVSITTFGLYVLRHGSIDPAVAFTALALFNTLGFPMQVLPLTINNTAEARVALQRIQNFLLLPELRGLSPSSSSSLISGGGGLTAPVKGKISMKRTRINKSQEREKEEKEEEEEERGTCDGQEGEEEKKNRRKAEEREGRDGRTTSGRGGGRRRRDRKMNEDKNEKEEEEEEEEVFILPASLPRGMVPVEVRNSDVYWPGGRGTSSHSYNSNSSSSTNAGERRRLFTNLQFRCYAGTLTAIIGPTGCGKSGFLSTLLGDTLAFPSSSSSSSSSSHPSQRLLPSHNPHLSAHSLPPSTSFLSSSSSSTSFYTPPPFTTPCVSTVGRIAYAGQEPWIQNCSLRENICFGSPFIESWYHIVVDVCSLTQDIESLPAKDFTEIGEKGVNLSGGQKQRVALARAVYVQADLYLLDDCLSAVDAQVATEIFTKCICGLLRNRTVLLITHKLHTVLPKADQILFLKDGLVFFDGTYKDIHKLPEFQAFSLREQEEEEERQHRLQKEKEEEKERLQIPRETSTEEEGEVDRDSARCMKSVRSSVGVDVNGARNDTDDLVTKKSLHIPCQETRKKERLRSDLSSSSERRDQERCNGRPSLTKQTEGLKGEKRKEEEKKSTSEKEERQSIQGKHTYRLEEEKEKEEEEAERRKEREGEVFSSASSAPPSTHAVELTGSSSNERGSGGRSSQNRNRALGALTEEEILRHGSVGTAVYLEYIKGAGGWLKCSLVLLSLAMSNSILVLANLWLSHWSDHSSSSRKAYQKSYLSKEQDDVFLTFNLFSFLFGMRDNEEGEVSVVKGYLVYTLLAVSNLCVAMIGYTAVARSAQTAARYFHDRLLRKITDAPMGFFDATPVGRLLNRFSRDVNTIDETIPATFTMYINLFFTALATFTAISFVFPVFLLFLLPLLLFYRYVQNYYIPTSRQLQRLDSVLRSPIYQHFSETLEGTKTIRAFRQQKRFMRLCESKIDQETRAYYLYVSSNRWLALRLEFVGTSVVAFTAFCAVLASLNQNSHFTSFSTSSSSSSYPHDGSFMASPRDSESTMGYPSFSYSPSAMTTTTSEGSLENEETSYSASSPFLLITMISSLLHLLSSFISGSLLQLGNFLPLGSLFSLKTATVTAGLGGLAISYALNITQQLNWLVRAASDTESNILAVERVKEYIDETPSENLEPKRPHTHSLLLSARRERREGGEQDDEAEDEAPPGFVPAGWPSEGRIELRNLVGRYKPDGPIILKGISASFRSGEKIGLVGRTGSGKSTLLLTLLRLIEPAGGKVVVDGVDTQDIPLRFLRSKFSIIPQDPILFSGTIRFNVDALGQHTDEEIWSAVQTAHLDKHILSLVMHNEEDRCELSRSSSLKKMKKMKSEGKKSLDNRLENERFLRSNTQARGGEPAKDLSGGRSRRDSSNEKEEEEGRREGLRREIEARRKETDHVSGFCPKKMRSLKETRGYHHRSNGWSVYTGSTRTQESSWNEEEEDEYDLEEGGREEDLYYIALEDKEKELDPDEESVWNLRKKALDVLVEENGRNFSMGQRQLLCLARALLRKSKILLLDEATSVVDPLTDRLIQETIRRDFRDCTVITIAHRLETILDYDRIVVLANGEVKEFDTPLALYRQPNSLFRNFCLEAGVSPPSSSI</sequence>
<feature type="compositionally biased region" description="Basic and acidic residues" evidence="10">
    <location>
        <begin position="50"/>
        <end position="65"/>
    </location>
</feature>
<comment type="subcellular location">
    <subcellularLocation>
        <location evidence="1">Vacuole membrane</location>
        <topology evidence="1">Multi-pass membrane protein</topology>
    </subcellularLocation>
</comment>
<feature type="compositionally biased region" description="Acidic residues" evidence="10">
    <location>
        <begin position="151"/>
        <end position="165"/>
    </location>
</feature>
<feature type="region of interest" description="Disordered" evidence="10">
    <location>
        <begin position="1121"/>
        <end position="1161"/>
    </location>
</feature>
<feature type="region of interest" description="Disordered" evidence="10">
    <location>
        <begin position="1643"/>
        <end position="1664"/>
    </location>
</feature>
<feature type="compositionally biased region" description="Low complexity" evidence="10">
    <location>
        <begin position="1299"/>
        <end position="1315"/>
    </location>
</feature>
<feature type="region of interest" description="Disordered" evidence="10">
    <location>
        <begin position="1971"/>
        <end position="2054"/>
    </location>
</feature>
<dbReference type="PROSITE" id="PS50893">
    <property type="entry name" value="ABC_TRANSPORTER_2"/>
    <property type="match status" value="2"/>
</dbReference>
<dbReference type="CDD" id="cd03250">
    <property type="entry name" value="ABCC_MRP_domain1"/>
    <property type="match status" value="1"/>
</dbReference>
<keyword evidence="3" id="KW-0926">Vacuole</keyword>
<feature type="compositionally biased region" description="Basic and acidic residues" evidence="10">
    <location>
        <begin position="1194"/>
        <end position="1218"/>
    </location>
</feature>
<feature type="compositionally biased region" description="Acidic residues" evidence="10">
    <location>
        <begin position="127"/>
        <end position="138"/>
    </location>
</feature>
<evidence type="ECO:0000259" key="12">
    <source>
        <dbReference type="PROSITE" id="PS50893"/>
    </source>
</evidence>
<feature type="compositionally biased region" description="Basic and acidic residues" evidence="10">
    <location>
        <begin position="2023"/>
        <end position="2054"/>
    </location>
</feature>
<feature type="region of interest" description="Disordered" evidence="10">
    <location>
        <begin position="899"/>
        <end position="919"/>
    </location>
</feature>
<evidence type="ECO:0000256" key="9">
    <source>
        <dbReference type="ARBA" id="ARBA00023136"/>
    </source>
</evidence>
<name>A0A2C6L565_9APIC</name>
<feature type="compositionally biased region" description="Low complexity" evidence="10">
    <location>
        <begin position="1"/>
        <end position="19"/>
    </location>
</feature>
<feature type="region of interest" description="Disordered" evidence="10">
    <location>
        <begin position="1809"/>
        <end position="1833"/>
    </location>
</feature>
<dbReference type="Pfam" id="PF00005">
    <property type="entry name" value="ABC_tran"/>
    <property type="match status" value="3"/>
</dbReference>
<dbReference type="GeneID" id="94426797"/>
<evidence type="ECO:0000256" key="7">
    <source>
        <dbReference type="ARBA" id="ARBA00022840"/>
    </source>
</evidence>
<dbReference type="Gene3D" id="1.20.1560.10">
    <property type="entry name" value="ABC transporter type 1, transmembrane domain"/>
    <property type="match status" value="3"/>
</dbReference>
<dbReference type="InterPro" id="IPR050173">
    <property type="entry name" value="ABC_transporter_C-like"/>
</dbReference>
<feature type="compositionally biased region" description="Acidic residues" evidence="10">
    <location>
        <begin position="1816"/>
        <end position="1825"/>
    </location>
</feature>
<dbReference type="SUPFAM" id="SSF52540">
    <property type="entry name" value="P-loop containing nucleoside triphosphate hydrolases"/>
    <property type="match status" value="2"/>
</dbReference>
<feature type="compositionally biased region" description="Low complexity" evidence="10">
    <location>
        <begin position="431"/>
        <end position="481"/>
    </location>
</feature>
<dbReference type="FunFam" id="3.40.50.300:FF:003492">
    <property type="entry name" value="AGAP012735-PA"/>
    <property type="match status" value="1"/>
</dbReference>
<evidence type="ECO:0000256" key="6">
    <source>
        <dbReference type="ARBA" id="ARBA00022741"/>
    </source>
</evidence>
<dbReference type="GO" id="GO:0005774">
    <property type="term" value="C:vacuolar membrane"/>
    <property type="evidence" value="ECO:0007669"/>
    <property type="project" value="UniProtKB-SubCell"/>
</dbReference>
<dbReference type="InterPro" id="IPR036640">
    <property type="entry name" value="ABC1_TM_sf"/>
</dbReference>
<feature type="compositionally biased region" description="Basic and acidic residues" evidence="10">
    <location>
        <begin position="1228"/>
        <end position="1250"/>
    </location>
</feature>
<evidence type="ECO:0000313" key="15">
    <source>
        <dbReference type="Proteomes" id="UP000221165"/>
    </source>
</evidence>
<dbReference type="PROSITE" id="PS00211">
    <property type="entry name" value="ABC_TRANSPORTER_1"/>
    <property type="match status" value="1"/>
</dbReference>
<dbReference type="VEuPathDB" id="ToxoDB:CSUI_003388"/>
<feature type="transmembrane region" description="Helical" evidence="11">
    <location>
        <begin position="1506"/>
        <end position="1535"/>
    </location>
</feature>
<dbReference type="Pfam" id="PF00664">
    <property type="entry name" value="ABC_membrane"/>
    <property type="match status" value="2"/>
</dbReference>
<dbReference type="InterPro" id="IPR017871">
    <property type="entry name" value="ABC_transporter-like_CS"/>
</dbReference>
<feature type="compositionally biased region" description="Basic and acidic residues" evidence="10">
    <location>
        <begin position="758"/>
        <end position="775"/>
    </location>
</feature>
<dbReference type="Gene3D" id="3.40.50.300">
    <property type="entry name" value="P-loop containing nucleotide triphosphate hydrolases"/>
    <property type="match status" value="3"/>
</dbReference>
<keyword evidence="6" id="KW-0547">Nucleotide-binding</keyword>
<feature type="domain" description="ABC transporter" evidence="12">
    <location>
        <begin position="823"/>
        <end position="1117"/>
    </location>
</feature>
<keyword evidence="2" id="KW-0813">Transport</keyword>
<dbReference type="EMBL" id="MIGC01001497">
    <property type="protein sequence ID" value="PHJ22762.1"/>
    <property type="molecule type" value="Genomic_DNA"/>
</dbReference>
<keyword evidence="8 11" id="KW-1133">Transmembrane helix</keyword>
<feature type="region of interest" description="Disordered" evidence="10">
    <location>
        <begin position="1193"/>
        <end position="1315"/>
    </location>
</feature>
<dbReference type="GO" id="GO:0005524">
    <property type="term" value="F:ATP binding"/>
    <property type="evidence" value="ECO:0007669"/>
    <property type="project" value="UniProtKB-KW"/>
</dbReference>
<dbReference type="InterPro" id="IPR044746">
    <property type="entry name" value="ABCC_6TM_D1"/>
</dbReference>
<protein>
    <submittedName>
        <fullName evidence="14">Abc transporter transmembrane region domain-containing protein</fullName>
    </submittedName>
</protein>
<dbReference type="SMART" id="SM00382">
    <property type="entry name" value="AAA"/>
    <property type="match status" value="2"/>
</dbReference>
<feature type="non-terminal residue" evidence="14">
    <location>
        <position position="1"/>
    </location>
</feature>
<dbReference type="SUPFAM" id="SSF90123">
    <property type="entry name" value="ABC transporter transmembrane region"/>
    <property type="match status" value="2"/>
</dbReference>
<feature type="compositionally biased region" description="Basic and acidic residues" evidence="10">
    <location>
        <begin position="1985"/>
        <end position="2003"/>
    </location>
</feature>
<dbReference type="PANTHER" id="PTHR24223:SF443">
    <property type="entry name" value="MULTIDRUG-RESISTANCE LIKE PROTEIN 1, ISOFORM I"/>
    <property type="match status" value="1"/>
</dbReference>
<evidence type="ECO:0000259" key="13">
    <source>
        <dbReference type="PROSITE" id="PS50929"/>
    </source>
</evidence>
<keyword evidence="5" id="KW-0677">Repeat</keyword>
<dbReference type="InterPro" id="IPR003439">
    <property type="entry name" value="ABC_transporter-like_ATP-bd"/>
</dbReference>
<dbReference type="RefSeq" id="XP_067924439.1">
    <property type="nucleotide sequence ID" value="XM_068063586.1"/>
</dbReference>